<evidence type="ECO:0000256" key="2">
    <source>
        <dbReference type="ARBA" id="ARBA00023015"/>
    </source>
</evidence>
<dbReference type="Gene3D" id="1.10.1740.10">
    <property type="match status" value="1"/>
</dbReference>
<dbReference type="Gene3D" id="1.10.10.10">
    <property type="entry name" value="Winged helix-like DNA-binding domain superfamily/Winged helix DNA-binding domain"/>
    <property type="match status" value="1"/>
</dbReference>
<dbReference type="CDD" id="cd06171">
    <property type="entry name" value="Sigma70_r4"/>
    <property type="match status" value="1"/>
</dbReference>
<dbReference type="GO" id="GO:0006352">
    <property type="term" value="P:DNA-templated transcription initiation"/>
    <property type="evidence" value="ECO:0007669"/>
    <property type="project" value="InterPro"/>
</dbReference>
<dbReference type="InterPro" id="IPR014284">
    <property type="entry name" value="RNA_pol_sigma-70_dom"/>
</dbReference>
<dbReference type="InterPro" id="IPR007627">
    <property type="entry name" value="RNA_pol_sigma70_r2"/>
</dbReference>
<dbReference type="Pfam" id="PF08281">
    <property type="entry name" value="Sigma70_r4_2"/>
    <property type="match status" value="1"/>
</dbReference>
<evidence type="ECO:0000256" key="5">
    <source>
        <dbReference type="ARBA" id="ARBA00023163"/>
    </source>
</evidence>
<dbReference type="InterPro" id="IPR013249">
    <property type="entry name" value="RNA_pol_sigma70_r4_t2"/>
</dbReference>
<reference evidence="8 9" key="1">
    <citation type="submission" date="2019-03" db="EMBL/GenBank/DDBJ databases">
        <title>Sequencing the genomes of 1000 actinobacteria strains.</title>
        <authorList>
            <person name="Klenk H.-P."/>
        </authorList>
    </citation>
    <scope>NUCLEOTIDE SEQUENCE [LARGE SCALE GENOMIC DNA]</scope>
    <source>
        <strain evidence="8 9">DSM 18936</strain>
    </source>
</reference>
<sequence>MSDINRHPSTQLGGMLAGVGGDMTDVSGLFDAEYGRLVRSLGVAFDPVDAADAVQEAFIRADRKWAEVSRYDDPAGWVRRVAVNRLLNGQRNRRRRSEILTTVRPVPDADLTADLLDLRRAVAALPDRMRAAVCLHYLADLPVDEVAAALEVSPGTVKSNLHDARTRLRSLMEVSDA</sequence>
<gene>
    <name evidence="8" type="ORF">BDK89_2842</name>
</gene>
<dbReference type="OrthoDB" id="3777963at2"/>
<dbReference type="PANTHER" id="PTHR43133:SF8">
    <property type="entry name" value="RNA POLYMERASE SIGMA FACTOR HI_1459-RELATED"/>
    <property type="match status" value="1"/>
</dbReference>
<dbReference type="Proteomes" id="UP000294558">
    <property type="component" value="Unassembled WGS sequence"/>
</dbReference>
<keyword evidence="5" id="KW-0804">Transcription</keyword>
<dbReference type="InterPro" id="IPR036388">
    <property type="entry name" value="WH-like_DNA-bd_sf"/>
</dbReference>
<keyword evidence="2" id="KW-0805">Transcription regulation</keyword>
<dbReference type="GO" id="GO:0003677">
    <property type="term" value="F:DNA binding"/>
    <property type="evidence" value="ECO:0007669"/>
    <property type="project" value="UniProtKB-KW"/>
</dbReference>
<dbReference type="InterPro" id="IPR013325">
    <property type="entry name" value="RNA_pol_sigma_r2"/>
</dbReference>
<dbReference type="EMBL" id="SOAU01000001">
    <property type="protein sequence ID" value="TDT17234.1"/>
    <property type="molecule type" value="Genomic_DNA"/>
</dbReference>
<evidence type="ECO:0000313" key="8">
    <source>
        <dbReference type="EMBL" id="TDT17234.1"/>
    </source>
</evidence>
<keyword evidence="3" id="KW-0731">Sigma factor</keyword>
<organism evidence="8 9">
    <name type="scientific">Ilumatobacter fluminis</name>
    <dbReference type="NCBI Taxonomy" id="467091"/>
    <lineage>
        <taxon>Bacteria</taxon>
        <taxon>Bacillati</taxon>
        <taxon>Actinomycetota</taxon>
        <taxon>Acidimicrobiia</taxon>
        <taxon>Acidimicrobiales</taxon>
        <taxon>Ilumatobacteraceae</taxon>
        <taxon>Ilumatobacter</taxon>
    </lineage>
</organism>
<dbReference type="SUPFAM" id="SSF88946">
    <property type="entry name" value="Sigma2 domain of RNA polymerase sigma factors"/>
    <property type="match status" value="1"/>
</dbReference>
<dbReference type="InterPro" id="IPR013324">
    <property type="entry name" value="RNA_pol_sigma_r3/r4-like"/>
</dbReference>
<dbReference type="InterPro" id="IPR039425">
    <property type="entry name" value="RNA_pol_sigma-70-like"/>
</dbReference>
<keyword evidence="4" id="KW-0238">DNA-binding</keyword>
<protein>
    <submittedName>
        <fullName evidence="8">RNA polymerase sigma-70 factor (ECF subfamily)</fullName>
    </submittedName>
</protein>
<evidence type="ECO:0000256" key="1">
    <source>
        <dbReference type="ARBA" id="ARBA00010641"/>
    </source>
</evidence>
<evidence type="ECO:0000313" key="9">
    <source>
        <dbReference type="Proteomes" id="UP000294558"/>
    </source>
</evidence>
<proteinExistence type="inferred from homology"/>
<comment type="caution">
    <text evidence="8">The sequence shown here is derived from an EMBL/GenBank/DDBJ whole genome shotgun (WGS) entry which is preliminary data.</text>
</comment>
<dbReference type="SUPFAM" id="SSF88659">
    <property type="entry name" value="Sigma3 and sigma4 domains of RNA polymerase sigma factors"/>
    <property type="match status" value="1"/>
</dbReference>
<evidence type="ECO:0000256" key="4">
    <source>
        <dbReference type="ARBA" id="ARBA00023125"/>
    </source>
</evidence>
<evidence type="ECO:0000259" key="6">
    <source>
        <dbReference type="Pfam" id="PF04542"/>
    </source>
</evidence>
<comment type="similarity">
    <text evidence="1">Belongs to the sigma-70 factor family. ECF subfamily.</text>
</comment>
<dbReference type="AlphaFoldDB" id="A0A4R7I280"/>
<dbReference type="PANTHER" id="PTHR43133">
    <property type="entry name" value="RNA POLYMERASE ECF-TYPE SIGMA FACTO"/>
    <property type="match status" value="1"/>
</dbReference>
<feature type="domain" description="RNA polymerase sigma-70 region 2" evidence="6">
    <location>
        <begin position="36"/>
        <end position="96"/>
    </location>
</feature>
<accession>A0A4R7I280</accession>
<keyword evidence="9" id="KW-1185">Reference proteome</keyword>
<feature type="domain" description="RNA polymerase sigma factor 70 region 4 type 2" evidence="7">
    <location>
        <begin position="116"/>
        <end position="168"/>
    </location>
</feature>
<dbReference type="NCBIfam" id="TIGR02937">
    <property type="entry name" value="sigma70-ECF"/>
    <property type="match status" value="1"/>
</dbReference>
<evidence type="ECO:0000259" key="7">
    <source>
        <dbReference type="Pfam" id="PF08281"/>
    </source>
</evidence>
<dbReference type="GO" id="GO:0016987">
    <property type="term" value="F:sigma factor activity"/>
    <property type="evidence" value="ECO:0007669"/>
    <property type="project" value="UniProtKB-KW"/>
</dbReference>
<name>A0A4R7I280_9ACTN</name>
<dbReference type="Pfam" id="PF04542">
    <property type="entry name" value="Sigma70_r2"/>
    <property type="match status" value="1"/>
</dbReference>
<evidence type="ECO:0000256" key="3">
    <source>
        <dbReference type="ARBA" id="ARBA00023082"/>
    </source>
</evidence>